<reference evidence="2 3" key="1">
    <citation type="submission" date="2017-10" db="EMBL/GenBank/DDBJ databases">
        <title>Massilia psychrophilum sp. nov., a novel purple-pigmented bacterium isolated from Tianshan glacier, Xinjiang Municipality, China.</title>
        <authorList>
            <person name="Wang H."/>
        </authorList>
    </citation>
    <scope>NUCLEOTIDE SEQUENCE [LARGE SCALE GENOMIC DNA]</scope>
    <source>
        <strain evidence="2 3">JCM 30813</strain>
    </source>
</reference>
<organism evidence="2 3">
    <name type="scientific">Massilia psychrophila</name>
    <dbReference type="NCBI Taxonomy" id="1603353"/>
    <lineage>
        <taxon>Bacteria</taxon>
        <taxon>Pseudomonadati</taxon>
        <taxon>Pseudomonadota</taxon>
        <taxon>Betaproteobacteria</taxon>
        <taxon>Burkholderiales</taxon>
        <taxon>Oxalobacteraceae</taxon>
        <taxon>Telluria group</taxon>
        <taxon>Massilia</taxon>
    </lineage>
</organism>
<gene>
    <name evidence="2" type="ORF">CR103_02665</name>
</gene>
<evidence type="ECO:0000259" key="1">
    <source>
        <dbReference type="Pfam" id="PF13609"/>
    </source>
</evidence>
<name>A0A2G8T5X4_9BURK</name>
<keyword evidence="3" id="KW-1185">Reference proteome</keyword>
<protein>
    <recommendedName>
        <fullName evidence="1">Porin domain-containing protein</fullName>
    </recommendedName>
</protein>
<evidence type="ECO:0000313" key="2">
    <source>
        <dbReference type="EMBL" id="PIL41424.1"/>
    </source>
</evidence>
<feature type="domain" description="Porin" evidence="1">
    <location>
        <begin position="8"/>
        <end position="302"/>
    </location>
</feature>
<comment type="caution">
    <text evidence="2">The sequence shown here is derived from an EMBL/GenBank/DDBJ whole genome shotgun (WGS) entry which is preliminary data.</text>
</comment>
<evidence type="ECO:0000313" key="3">
    <source>
        <dbReference type="Proteomes" id="UP000228593"/>
    </source>
</evidence>
<dbReference type="Gene3D" id="2.40.160.10">
    <property type="entry name" value="Porin"/>
    <property type="match status" value="1"/>
</dbReference>
<dbReference type="InterPro" id="IPR023614">
    <property type="entry name" value="Porin_dom_sf"/>
</dbReference>
<dbReference type="Proteomes" id="UP000228593">
    <property type="component" value="Unassembled WGS sequence"/>
</dbReference>
<dbReference type="AlphaFoldDB" id="A0A2G8T5X4"/>
<proteinExistence type="predicted"/>
<dbReference type="InterPro" id="IPR033900">
    <property type="entry name" value="Gram_neg_porin_domain"/>
</dbReference>
<accession>A0A2G8T5X4</accession>
<dbReference type="SUPFAM" id="SSF56935">
    <property type="entry name" value="Porins"/>
    <property type="match status" value="1"/>
</dbReference>
<dbReference type="Pfam" id="PF13609">
    <property type="entry name" value="Porin_4"/>
    <property type="match status" value="1"/>
</dbReference>
<dbReference type="EMBL" id="PDOB01000002">
    <property type="protein sequence ID" value="PIL41424.1"/>
    <property type="molecule type" value="Genomic_DNA"/>
</dbReference>
<sequence>MTLPLALSCAYAQDTSGAPVVTISGFGTAALTFTDTDKAEFARPNQSSGAGKTARTGVDSNFGVQANVGINAWLSATAQGLVRKDAEDDYGAELAWAFVKAKLSDNLSVRVGRMGLPVFMISDYRDVGYANTMLRPPSEVYSQVPINSIDGIDATWQQNVGDTTLSAQLAFGRTSNRISANSSAPLHMHITAITALNLMAERGPLTLRLGRADGTLDLQDSSSLNSLLGALRATGAGYRIAQLAPLADALSVTKKKASFTSAGLGLDWNSVLVQAEYTKRKTDSYVNDTNSWYAMAGYRIGKFLPYYSHADTRSAGNVANTVPAACPAGYPAACTPTLRALSAGVNILNTPINQSTDTIGVRWDLYRSVALKAQIDRVRPRGNAGSLLRAAPGFTGPVTVGAVALDFVF</sequence>